<feature type="region of interest" description="Disordered" evidence="1">
    <location>
        <begin position="318"/>
        <end position="342"/>
    </location>
</feature>
<reference evidence="2 3" key="1">
    <citation type="journal article" date="2012" name="Eukaryot. Cell">
        <title>Draft genome sequence of CBS 2479, the standard type strain of Trichosporon asahii.</title>
        <authorList>
            <person name="Yang R.Y."/>
            <person name="Li H.T."/>
            <person name="Zhu H."/>
            <person name="Zhou G.P."/>
            <person name="Wang M."/>
            <person name="Wang L."/>
        </authorList>
    </citation>
    <scope>NUCLEOTIDE SEQUENCE [LARGE SCALE GENOMIC DNA]</scope>
    <source>
        <strain evidence="3">ATCC 90039 / CBS 2479 / JCM 2466 / KCTC 7840 / NCYC 2677 / UAMH 7654</strain>
    </source>
</reference>
<dbReference type="GO" id="GO:0036286">
    <property type="term" value="C:eisosome filament"/>
    <property type="evidence" value="ECO:0007669"/>
    <property type="project" value="TreeGrafter"/>
</dbReference>
<organism evidence="2 3">
    <name type="scientific">Trichosporon asahii var. asahii (strain ATCC 90039 / CBS 2479 / JCM 2466 / KCTC 7840 / NBRC 103889/ NCYC 2677 / UAMH 7654)</name>
    <name type="common">Yeast</name>
    <dbReference type="NCBI Taxonomy" id="1186058"/>
    <lineage>
        <taxon>Eukaryota</taxon>
        <taxon>Fungi</taxon>
        <taxon>Dikarya</taxon>
        <taxon>Basidiomycota</taxon>
        <taxon>Agaricomycotina</taxon>
        <taxon>Tremellomycetes</taxon>
        <taxon>Trichosporonales</taxon>
        <taxon>Trichosporonaceae</taxon>
        <taxon>Trichosporon</taxon>
    </lineage>
</organism>
<feature type="compositionally biased region" description="Polar residues" evidence="1">
    <location>
        <begin position="490"/>
        <end position="501"/>
    </location>
</feature>
<name>J6F3Q9_TRIAS</name>
<dbReference type="GO" id="GO:0008289">
    <property type="term" value="F:lipid binding"/>
    <property type="evidence" value="ECO:0007669"/>
    <property type="project" value="TreeGrafter"/>
</dbReference>
<sequence length="752" mass="80605">MALRSASGKFGLPSFGRRRGSDSQPQSRIVSGAAPTSGDESLASPTAGNSNFAPTHAHTHSGGGGSGTLGGIGNKLGKKVAHTSLLPALGNQDLRALQDVISSEKDVLKASEKMAQETASAASKLAPYGQSEGPDLQDVLTHSASLLTRLSDAYRTFAQHEANLRVCFKRIREREENLDQKRRQRRQLTHKAEQAERKLSKMGAENKQLLQQTELLESLRKDMRDIDADIVVEESKLGDFKRQMVKEAMSYKFGGLEELGEKMCIVGELGKLLLEEIPLEETPPGYGRAPYEGYERTDKTEKEALRCLSQVQFHAASAAPKPPGLPGIHNSPLTAAAAGNGPVPEASIAQREEYGDYVPGTGASSPRASSPPRIPAISGLDDRRPSEQDEYGATHTAPTGTVWQGPSDDALEHSYEYEQQRQMDAAAAQDSQANSQVSSSVPQIAPTPYGAPIAERFATTTLDSPPEPAEEKVDAPKATPGWEPLRVSNRDSTGASLQDQPRYSLHDGPRYSLHDGPVPRAEEESEPVQPAYQEQADPYLAAPAQGGRPVTADGYYTPDNDSVVAIPAEIPSPTQRAHPSIPPSTSAEGLAYDDEPVVTIPDQPASPSTRRLPDPPTQPSQYTSTQIDTLGQYEASGFNYQSAPVPGDVPVVVIHDKPSAGGYRPPASPPRSRVASPDARDYALNQALDSYYAPGSNVTTPVDEKRSSFTPATPASNGVISAAAFRRGAKQRPSFNEEDKPNVPDSPPPGYH</sequence>
<feature type="compositionally biased region" description="Polar residues" evidence="1">
    <location>
        <begin position="572"/>
        <end position="587"/>
    </location>
</feature>
<feature type="region of interest" description="Disordered" evidence="1">
    <location>
        <begin position="1"/>
        <end position="70"/>
    </location>
</feature>
<feature type="compositionally biased region" description="Basic and acidic residues" evidence="1">
    <location>
        <begin position="190"/>
        <end position="199"/>
    </location>
</feature>
<evidence type="ECO:0008006" key="4">
    <source>
        <dbReference type="Google" id="ProtNLM"/>
    </source>
</evidence>
<dbReference type="HOGENOM" id="CLU_370141_0_0_1"/>
<proteinExistence type="predicted"/>
<dbReference type="EMBL" id="ALBS01000048">
    <property type="protein sequence ID" value="EJT51624.1"/>
    <property type="molecule type" value="Genomic_DNA"/>
</dbReference>
<evidence type="ECO:0000313" key="3">
    <source>
        <dbReference type="Proteomes" id="UP000002748"/>
    </source>
</evidence>
<dbReference type="Pfam" id="PF13805">
    <property type="entry name" value="Pil1"/>
    <property type="match status" value="1"/>
</dbReference>
<dbReference type="OrthoDB" id="5599269at2759"/>
<feature type="compositionally biased region" description="Low complexity" evidence="1">
    <location>
        <begin position="363"/>
        <end position="378"/>
    </location>
</feature>
<feature type="region of interest" description="Disordered" evidence="1">
    <location>
        <begin position="178"/>
        <end position="204"/>
    </location>
</feature>
<feature type="compositionally biased region" description="Basic and acidic residues" evidence="1">
    <location>
        <begin position="410"/>
        <end position="421"/>
    </location>
</feature>
<feature type="compositionally biased region" description="Low complexity" evidence="1">
    <location>
        <begin position="659"/>
        <end position="677"/>
    </location>
</feature>
<dbReference type="KEGG" id="tasa:A1Q1_07036"/>
<evidence type="ECO:0000256" key="1">
    <source>
        <dbReference type="SAM" id="MobiDB-lite"/>
    </source>
</evidence>
<dbReference type="GO" id="GO:0005886">
    <property type="term" value="C:plasma membrane"/>
    <property type="evidence" value="ECO:0007669"/>
    <property type="project" value="TreeGrafter"/>
</dbReference>
<dbReference type="Proteomes" id="UP000002748">
    <property type="component" value="Unassembled WGS sequence"/>
</dbReference>
<protein>
    <recommendedName>
        <fullName evidence="4">Eisosome component PIL1-domain-containing protein</fullName>
    </recommendedName>
</protein>
<dbReference type="GeneID" id="25990548"/>
<dbReference type="GO" id="GO:0070941">
    <property type="term" value="P:eisosome assembly"/>
    <property type="evidence" value="ECO:0007669"/>
    <property type="project" value="TreeGrafter"/>
</dbReference>
<dbReference type="InterPro" id="IPR028245">
    <property type="entry name" value="PIL1/LSP1"/>
</dbReference>
<feature type="compositionally biased region" description="Polar residues" evidence="1">
    <location>
        <begin position="43"/>
        <end position="53"/>
    </location>
</feature>
<accession>J6F3Q9</accession>
<dbReference type="PANTHER" id="PTHR31962:SF6">
    <property type="entry name" value="EISOSOME COMPONENT PIL1-DOMAIN-CONTAINING PROTEIN"/>
    <property type="match status" value="1"/>
</dbReference>
<feature type="compositionally biased region" description="Basic and acidic residues" evidence="1">
    <location>
        <begin position="504"/>
        <end position="513"/>
    </location>
</feature>
<feature type="compositionally biased region" description="Low complexity" evidence="1">
    <location>
        <begin position="422"/>
        <end position="443"/>
    </location>
</feature>
<feature type="region of interest" description="Disordered" evidence="1">
    <location>
        <begin position="356"/>
        <end position="625"/>
    </location>
</feature>
<dbReference type="InterPro" id="IPR027267">
    <property type="entry name" value="AH/BAR_dom_sf"/>
</dbReference>
<feature type="compositionally biased region" description="Gly residues" evidence="1">
    <location>
        <begin position="61"/>
        <end position="70"/>
    </location>
</feature>
<dbReference type="GO" id="GO:0006897">
    <property type="term" value="P:endocytosis"/>
    <property type="evidence" value="ECO:0007669"/>
    <property type="project" value="TreeGrafter"/>
</dbReference>
<dbReference type="PANTHER" id="PTHR31962">
    <property type="entry name" value="SPHINGOLIPID LONG CHAIN BASE-RESPONSIVE PROTEIN PIL1"/>
    <property type="match status" value="1"/>
</dbReference>
<evidence type="ECO:0000313" key="2">
    <source>
        <dbReference type="EMBL" id="EJT51624.1"/>
    </source>
</evidence>
<dbReference type="Gene3D" id="1.20.1270.60">
    <property type="entry name" value="Arfaptin homology (AH) domain/BAR domain"/>
    <property type="match status" value="1"/>
</dbReference>
<comment type="caution">
    <text evidence="2">The sequence shown here is derived from an EMBL/GenBank/DDBJ whole genome shotgun (WGS) entry which is preliminary data.</text>
</comment>
<dbReference type="AlphaFoldDB" id="J6F3Q9"/>
<gene>
    <name evidence="2" type="ORF">A1Q1_07036</name>
</gene>
<dbReference type="RefSeq" id="XP_014182760.1">
    <property type="nucleotide sequence ID" value="XM_014327285.1"/>
</dbReference>
<feature type="compositionally biased region" description="Polar residues" evidence="1">
    <location>
        <begin position="708"/>
        <end position="719"/>
    </location>
</feature>
<dbReference type="VEuPathDB" id="FungiDB:A1Q1_07036"/>
<feature type="region of interest" description="Disordered" evidence="1">
    <location>
        <begin position="656"/>
        <end position="752"/>
    </location>
</feature>